<evidence type="ECO:0000313" key="2">
    <source>
        <dbReference type="EMBL" id="PIR42049.1"/>
    </source>
</evidence>
<feature type="region of interest" description="Disordered" evidence="1">
    <location>
        <begin position="210"/>
        <end position="233"/>
    </location>
</feature>
<reference evidence="2 3" key="1">
    <citation type="submission" date="2017-09" db="EMBL/GenBank/DDBJ databases">
        <title>Depth-based differentiation of microbial function through sediment-hosted aquifers and enrichment of novel symbionts in the deep terrestrial subsurface.</title>
        <authorList>
            <person name="Probst A.J."/>
            <person name="Ladd B."/>
            <person name="Jarett J.K."/>
            <person name="Geller-Mcgrath D.E."/>
            <person name="Sieber C.M."/>
            <person name="Emerson J.B."/>
            <person name="Anantharaman K."/>
            <person name="Thomas B.C."/>
            <person name="Malmstrom R."/>
            <person name="Stieglmeier M."/>
            <person name="Klingl A."/>
            <person name="Woyke T."/>
            <person name="Ryan C.M."/>
            <person name="Banfield J.F."/>
        </authorList>
    </citation>
    <scope>NUCLEOTIDE SEQUENCE [LARGE SCALE GENOMIC DNA]</scope>
    <source>
        <strain evidence="2">CG10_big_fil_rev_8_21_14_0_10_37_15</strain>
    </source>
</reference>
<dbReference type="Proteomes" id="UP000230208">
    <property type="component" value="Unassembled WGS sequence"/>
</dbReference>
<evidence type="ECO:0000256" key="1">
    <source>
        <dbReference type="SAM" id="MobiDB-lite"/>
    </source>
</evidence>
<gene>
    <name evidence="2" type="ORF">COV30_00550</name>
</gene>
<organism evidence="2 3">
    <name type="scientific">Candidatus Yanofskybacteria bacterium CG10_big_fil_rev_8_21_14_0_10_37_15</name>
    <dbReference type="NCBI Taxonomy" id="1975097"/>
    <lineage>
        <taxon>Bacteria</taxon>
        <taxon>Candidatus Yanofskyibacteriota</taxon>
    </lineage>
</organism>
<sequence>MLKETPPSPTTANHDWLSEAEKKTFELLKTEYEKTAINMTKFVKVAGYGKERVERDQEMVRKKKKEIQEAGTGPTRKARLLEALLTEQIELSNWFGENTYTIIPAEFDDLFHGVDLALEIEDENEVKHIALGIDVTSSSVSIRKKLKIIKDHIADGTLTSMEYFHSEDHNPDFYGTMSNIPQVVIGSDGKTIKELSELWMSAYGLAKLRKDSKQTPLSPETKEGQKKSSRKAREELARHRVQALILEEIKMQLTVFSRFATEKKQYGTAKKLTSSLDLINSILSSKENPSINDVFQNREDFVFQALTETLNDFDNL</sequence>
<evidence type="ECO:0000313" key="3">
    <source>
        <dbReference type="Proteomes" id="UP000230208"/>
    </source>
</evidence>
<dbReference type="EMBL" id="PCXP01000007">
    <property type="protein sequence ID" value="PIR42049.1"/>
    <property type="molecule type" value="Genomic_DNA"/>
</dbReference>
<comment type="caution">
    <text evidence="2">The sequence shown here is derived from an EMBL/GenBank/DDBJ whole genome shotgun (WGS) entry which is preliminary data.</text>
</comment>
<dbReference type="AlphaFoldDB" id="A0A2H0R697"/>
<protein>
    <submittedName>
        <fullName evidence="2">Uncharacterized protein</fullName>
    </submittedName>
</protein>
<proteinExistence type="predicted"/>
<feature type="compositionally biased region" description="Basic and acidic residues" evidence="1">
    <location>
        <begin position="220"/>
        <end position="233"/>
    </location>
</feature>
<accession>A0A2H0R697</accession>
<name>A0A2H0R697_9BACT</name>